<reference evidence="3 4" key="1">
    <citation type="submission" date="2017-11" db="EMBL/GenBank/DDBJ databases">
        <authorList>
            <person name="Han C.G."/>
        </authorList>
    </citation>
    <scope>NUCLEOTIDE SEQUENCE [LARGE SCALE GENOMIC DNA]</scope>
    <source>
        <strain evidence="3 4">A5</strain>
    </source>
</reference>
<evidence type="ECO:0000256" key="1">
    <source>
        <dbReference type="ARBA" id="ARBA00023002"/>
    </source>
</evidence>
<dbReference type="Pfam" id="PF18321">
    <property type="entry name" value="3HCDH_RFF"/>
    <property type="match status" value="1"/>
</dbReference>
<gene>
    <name evidence="3" type="ORF">CWM98_39765</name>
</gene>
<evidence type="ECO:0000259" key="2">
    <source>
        <dbReference type="Pfam" id="PF18321"/>
    </source>
</evidence>
<dbReference type="Gene3D" id="3.30.750.190">
    <property type="match status" value="1"/>
</dbReference>
<feature type="non-terminal residue" evidence="3">
    <location>
        <position position="1"/>
    </location>
</feature>
<comment type="caution">
    <text evidence="3">The sequence shown here is derived from an EMBL/GenBank/DDBJ whole genome shotgun (WGS) entry which is preliminary data.</text>
</comment>
<dbReference type="EMBL" id="PICB01003649">
    <property type="protein sequence ID" value="PLP32429.1"/>
    <property type="molecule type" value="Genomic_DNA"/>
</dbReference>
<evidence type="ECO:0000313" key="3">
    <source>
        <dbReference type="EMBL" id="PLP32429.1"/>
    </source>
</evidence>
<accession>A0A2N5A204</accession>
<sequence length="147" mass="15965">AVTCSVFNAFWQDRRYLPSLLQQELALAGRLGKKSGHGVYRWPAETQPNAALPPVSIGAQSVMTISDSVTELDELLLLETEGETALALSVKHHRPVVVYDLCASDTVVLAAAATNAPAATDKAVHYFQQQGKKVLHIADYPGLLVWR</sequence>
<dbReference type="SUPFAM" id="SSF48179">
    <property type="entry name" value="6-phosphogluconate dehydrogenase C-terminal domain-like"/>
    <property type="match status" value="1"/>
</dbReference>
<keyword evidence="1" id="KW-0560">Oxidoreductase</keyword>
<feature type="non-terminal residue" evidence="3">
    <location>
        <position position="147"/>
    </location>
</feature>
<dbReference type="InterPro" id="IPR008927">
    <property type="entry name" value="6-PGluconate_DH-like_C_sf"/>
</dbReference>
<protein>
    <submittedName>
        <fullName evidence="3">3-hydroxyacyl-CoA dehydrogenase</fullName>
    </submittedName>
</protein>
<dbReference type="AlphaFoldDB" id="A0A2N5A204"/>
<name>A0A2N5A204_KLEVA</name>
<evidence type="ECO:0000313" key="4">
    <source>
        <dbReference type="Proteomes" id="UP000234473"/>
    </source>
</evidence>
<proteinExistence type="predicted"/>
<reference evidence="3 4" key="2">
    <citation type="submission" date="2018-01" db="EMBL/GenBank/DDBJ databases">
        <title>Genomic study of Klebsiella pneumoniae.</title>
        <authorList>
            <person name="Yang Y."/>
            <person name="Bicalho R."/>
        </authorList>
    </citation>
    <scope>NUCLEOTIDE SEQUENCE [LARGE SCALE GENOMIC DNA]</scope>
    <source>
        <strain evidence="3 4">A5</strain>
    </source>
</reference>
<dbReference type="InterPro" id="IPR041040">
    <property type="entry name" value="3HCDH_RFF"/>
</dbReference>
<dbReference type="GO" id="GO:0016491">
    <property type="term" value="F:oxidoreductase activity"/>
    <property type="evidence" value="ECO:0007669"/>
    <property type="project" value="UniProtKB-KW"/>
</dbReference>
<dbReference type="Proteomes" id="UP000234473">
    <property type="component" value="Unassembled WGS sequence"/>
</dbReference>
<organism evidence="3 4">
    <name type="scientific">Klebsiella variicola</name>
    <dbReference type="NCBI Taxonomy" id="244366"/>
    <lineage>
        <taxon>Bacteria</taxon>
        <taxon>Pseudomonadati</taxon>
        <taxon>Pseudomonadota</taxon>
        <taxon>Gammaproteobacteria</taxon>
        <taxon>Enterobacterales</taxon>
        <taxon>Enterobacteriaceae</taxon>
        <taxon>Klebsiella/Raoultella group</taxon>
        <taxon>Klebsiella</taxon>
        <taxon>Klebsiella pneumoniae complex</taxon>
    </lineage>
</organism>
<feature type="domain" description="3-hydroxybutyryl-CoA dehydrogenase reduced Rossmann-fold" evidence="2">
    <location>
        <begin position="80"/>
        <end position="141"/>
    </location>
</feature>